<comment type="similarity">
    <text evidence="2">Belongs to the GILT family.</text>
</comment>
<evidence type="ECO:0000256" key="6">
    <source>
        <dbReference type="SAM" id="SignalP"/>
    </source>
</evidence>
<evidence type="ECO:0000256" key="5">
    <source>
        <dbReference type="ARBA" id="ARBA00023180"/>
    </source>
</evidence>
<evidence type="ECO:0000256" key="1">
    <source>
        <dbReference type="ARBA" id="ARBA00004613"/>
    </source>
</evidence>
<evidence type="ECO:0000256" key="3">
    <source>
        <dbReference type="ARBA" id="ARBA00022525"/>
    </source>
</evidence>
<proteinExistence type="inferred from homology"/>
<keyword evidence="3" id="KW-0964">Secreted</keyword>
<feature type="signal peptide" evidence="6">
    <location>
        <begin position="1"/>
        <end position="15"/>
    </location>
</feature>
<feature type="chain" id="PRO_5040857527" evidence="6">
    <location>
        <begin position="16"/>
        <end position="232"/>
    </location>
</feature>
<gene>
    <name evidence="7" type="ORF">TrCOL_g2385</name>
</gene>
<name>A0A9W7LBI7_9STRA</name>
<evidence type="ECO:0000256" key="2">
    <source>
        <dbReference type="ARBA" id="ARBA00005679"/>
    </source>
</evidence>
<dbReference type="Proteomes" id="UP001165065">
    <property type="component" value="Unassembled WGS sequence"/>
</dbReference>
<dbReference type="OrthoDB" id="958254at2759"/>
<evidence type="ECO:0000256" key="4">
    <source>
        <dbReference type="ARBA" id="ARBA00022729"/>
    </source>
</evidence>
<comment type="subcellular location">
    <subcellularLocation>
        <location evidence="1">Secreted</location>
    </subcellularLocation>
</comment>
<dbReference type="Pfam" id="PF03227">
    <property type="entry name" value="GILT"/>
    <property type="match status" value="1"/>
</dbReference>
<keyword evidence="4 6" id="KW-0732">Signal</keyword>
<reference evidence="8" key="1">
    <citation type="journal article" date="2023" name="Commun. Biol.">
        <title>Genome analysis of Parmales, the sister group of diatoms, reveals the evolutionary specialization of diatoms from phago-mixotrophs to photoautotrophs.</title>
        <authorList>
            <person name="Ban H."/>
            <person name="Sato S."/>
            <person name="Yoshikawa S."/>
            <person name="Yamada K."/>
            <person name="Nakamura Y."/>
            <person name="Ichinomiya M."/>
            <person name="Sato N."/>
            <person name="Blanc-Mathieu R."/>
            <person name="Endo H."/>
            <person name="Kuwata A."/>
            <person name="Ogata H."/>
        </authorList>
    </citation>
    <scope>NUCLEOTIDE SEQUENCE [LARGE SCALE GENOMIC DNA]</scope>
</reference>
<dbReference type="PANTHER" id="PTHR13234">
    <property type="entry name" value="GAMMA-INTERFERON INDUCIBLE LYSOSOMAL THIOL REDUCTASE GILT"/>
    <property type="match status" value="1"/>
</dbReference>
<dbReference type="Gene3D" id="3.40.30.10">
    <property type="entry name" value="Glutaredoxin"/>
    <property type="match status" value="1"/>
</dbReference>
<dbReference type="GO" id="GO:0016671">
    <property type="term" value="F:oxidoreductase activity, acting on a sulfur group of donors, disulfide as acceptor"/>
    <property type="evidence" value="ECO:0007669"/>
    <property type="project" value="InterPro"/>
</dbReference>
<evidence type="ECO:0000313" key="8">
    <source>
        <dbReference type="Proteomes" id="UP001165065"/>
    </source>
</evidence>
<organism evidence="7 8">
    <name type="scientific">Triparma columacea</name>
    <dbReference type="NCBI Taxonomy" id="722753"/>
    <lineage>
        <taxon>Eukaryota</taxon>
        <taxon>Sar</taxon>
        <taxon>Stramenopiles</taxon>
        <taxon>Ochrophyta</taxon>
        <taxon>Bolidophyceae</taxon>
        <taxon>Parmales</taxon>
        <taxon>Triparmaceae</taxon>
        <taxon>Triparma</taxon>
    </lineage>
</organism>
<dbReference type="EMBL" id="BRYA01001455">
    <property type="protein sequence ID" value="GMI43547.1"/>
    <property type="molecule type" value="Genomic_DNA"/>
</dbReference>
<accession>A0A9W7LBI7</accession>
<comment type="caution">
    <text evidence="7">The sequence shown here is derived from an EMBL/GenBank/DDBJ whole genome shotgun (WGS) entry which is preliminary data.</text>
</comment>
<dbReference type="InterPro" id="IPR004911">
    <property type="entry name" value="Interferon-induced_GILT"/>
</dbReference>
<sequence length="232" mass="24505">MRSVILAALLSVASADVNKSLVAGDLNETLTALDSSVLDFDFISFGNAYFLQKDCPGYPSYDRSDGVPCWQTKCGVDSPPDGCFDVDNLVCQHGDDECTGNLIETCVKSLKPDFADYMAFNYCYEASFPPSSSQLAACAEAAGLSTDDIDACTSDEDLVASLQQSEGYKTAQALIPGTPTLIMSGESISVTRLSPLLKQVCAEFQNLNPGEDAPAGCSREEAVSLRGSVSAA</sequence>
<protein>
    <submittedName>
        <fullName evidence="7">Uncharacterized protein</fullName>
    </submittedName>
</protein>
<dbReference type="GO" id="GO:0005576">
    <property type="term" value="C:extracellular region"/>
    <property type="evidence" value="ECO:0007669"/>
    <property type="project" value="UniProtKB-SubCell"/>
</dbReference>
<keyword evidence="8" id="KW-1185">Reference proteome</keyword>
<dbReference type="AlphaFoldDB" id="A0A9W7LBI7"/>
<dbReference type="PANTHER" id="PTHR13234:SF8">
    <property type="entry name" value="GAMMA-INTERFERON-INDUCIBLE LYSOSOMAL THIOL REDUCTASE"/>
    <property type="match status" value="1"/>
</dbReference>
<evidence type="ECO:0000313" key="7">
    <source>
        <dbReference type="EMBL" id="GMI43547.1"/>
    </source>
</evidence>
<keyword evidence="5" id="KW-0325">Glycoprotein</keyword>